<dbReference type="InterPro" id="IPR013149">
    <property type="entry name" value="ADH-like_C"/>
</dbReference>
<dbReference type="Gene3D" id="3.40.50.720">
    <property type="entry name" value="NAD(P)-binding Rossmann-like Domain"/>
    <property type="match status" value="1"/>
</dbReference>
<evidence type="ECO:0000313" key="5">
    <source>
        <dbReference type="Proteomes" id="UP000000256"/>
    </source>
</evidence>
<dbReference type="GO" id="GO:0016491">
    <property type="term" value="F:oxidoreductase activity"/>
    <property type="evidence" value="ECO:0007669"/>
    <property type="project" value="UniProtKB-KW"/>
</dbReference>
<keyword evidence="1" id="KW-0560">Oxidoreductase</keyword>
<dbReference type="RefSeq" id="WP_011916431.1">
    <property type="nucleotide sequence ID" value="NC_009437.1"/>
</dbReference>
<reference evidence="4 5" key="1">
    <citation type="journal article" date="2008" name="Appl. Environ. Microbiol.">
        <title>Hydrogenomics of the extremely thermophilic bacterium Caldicellulosiruptor saccharolyticus.</title>
        <authorList>
            <person name="van de Werken H.J."/>
            <person name="Verhaart M.R."/>
            <person name="VanFossen A.L."/>
            <person name="Willquist K."/>
            <person name="Lewis D.L."/>
            <person name="Nichols J.D."/>
            <person name="Goorissen H.P."/>
            <person name="Mongodin E.F."/>
            <person name="Nelson K.E."/>
            <person name="van Niel E.W."/>
            <person name="Stams A.J."/>
            <person name="Ward D.E."/>
            <person name="de Vos W.M."/>
            <person name="van der Oost J."/>
            <person name="Kelly R.M."/>
            <person name="Kengen S.W."/>
        </authorList>
    </citation>
    <scope>NUCLEOTIDE SEQUENCE [LARGE SCALE GENOMIC DNA]</scope>
    <source>
        <strain evidence="5">ATCC 43494 / DSM 8903 / Tp8T 6331</strain>
    </source>
</reference>
<dbReference type="Proteomes" id="UP000000256">
    <property type="component" value="Chromosome"/>
</dbReference>
<dbReference type="KEGG" id="csc:Csac_0869"/>
<dbReference type="STRING" id="351627.Csac_0869"/>
<dbReference type="InterPro" id="IPR036291">
    <property type="entry name" value="NAD(P)-bd_dom_sf"/>
</dbReference>
<gene>
    <name evidence="4" type="ordered locus">Csac_0869</name>
</gene>
<feature type="domain" description="Alcohol dehydrogenase-like N-terminal" evidence="3">
    <location>
        <begin position="26"/>
        <end position="126"/>
    </location>
</feature>
<dbReference type="SUPFAM" id="SSF51735">
    <property type="entry name" value="NAD(P)-binding Rossmann-fold domains"/>
    <property type="match status" value="1"/>
</dbReference>
<dbReference type="CDD" id="cd08238">
    <property type="entry name" value="sorbose_phosphate_red"/>
    <property type="match status" value="1"/>
</dbReference>
<accession>A4XHV0</accession>
<dbReference type="PANTHER" id="PTHR43401">
    <property type="entry name" value="L-THREONINE 3-DEHYDROGENASE"/>
    <property type="match status" value="1"/>
</dbReference>
<sequence length="421" mass="46465">MKTKAVRLYGKNDLRLEEFELPPIKDNEILARVVSDSLCMSSYKAAIQGNEHKRVPKDINKNPVIIGHEFCGEIIEVGKKWQDKFRPGDKFTVQPALNLKDNPYAAPGYSFQYIGGDATYIIIPNEVMEQNCLLIYKGDAFFYGSLAEPMSCIIGAFHASYHTEPGKYIHKMGTLEGGNMAILAGAGPMGLGAIDYAIHGPRPPKVLVVTDINEQRLSRAMSIYTPEEAKKYGVDLYYINTANTQDVEKLLLSFTDGKGFDDVFVFAPVKELVELADRILARDGCLNFFAGPSDPNFSALLNFYNVHYNSTHVVGTSGGNTDDMIEALDLMGKGIINPAAMITHIGGLNAVVETTLNLPKIPGGKKLIYTNIELDLVAIEDFKEKGKEDPLFAELAKIVERNNGLWCKEAEDFLLANAKKI</sequence>
<dbReference type="InterPro" id="IPR011032">
    <property type="entry name" value="GroES-like_sf"/>
</dbReference>
<evidence type="ECO:0000259" key="2">
    <source>
        <dbReference type="Pfam" id="PF00107"/>
    </source>
</evidence>
<feature type="domain" description="Alcohol dehydrogenase-like C-terminal" evidence="2">
    <location>
        <begin position="189"/>
        <end position="331"/>
    </location>
</feature>
<protein>
    <submittedName>
        <fullName evidence="4">Alcohol dehydrogenase, zinc-binding domain protein</fullName>
    </submittedName>
</protein>
<dbReference type="InterPro" id="IPR050129">
    <property type="entry name" value="Zn_alcohol_dh"/>
</dbReference>
<dbReference type="HOGENOM" id="CLU_054732_0_0_9"/>
<evidence type="ECO:0000259" key="3">
    <source>
        <dbReference type="Pfam" id="PF08240"/>
    </source>
</evidence>
<organism evidence="4 5">
    <name type="scientific">Caldicellulosiruptor saccharolyticus (strain ATCC 43494 / DSM 8903 / Tp8T 6331)</name>
    <dbReference type="NCBI Taxonomy" id="351627"/>
    <lineage>
        <taxon>Bacteria</taxon>
        <taxon>Bacillati</taxon>
        <taxon>Bacillota</taxon>
        <taxon>Bacillota incertae sedis</taxon>
        <taxon>Caldicellulosiruptorales</taxon>
        <taxon>Caldicellulosiruptoraceae</taxon>
        <taxon>Caldicellulosiruptor</taxon>
    </lineage>
</organism>
<name>A4XHV0_CALS8</name>
<dbReference type="OrthoDB" id="9787435at2"/>
<proteinExistence type="predicted"/>
<dbReference type="Pfam" id="PF00107">
    <property type="entry name" value="ADH_zinc_N"/>
    <property type="match status" value="1"/>
</dbReference>
<dbReference type="eggNOG" id="COG1063">
    <property type="taxonomic scope" value="Bacteria"/>
</dbReference>
<dbReference type="SUPFAM" id="SSF50129">
    <property type="entry name" value="GroES-like"/>
    <property type="match status" value="1"/>
</dbReference>
<dbReference type="AlphaFoldDB" id="A4XHV0"/>
<keyword evidence="5" id="KW-1185">Reference proteome</keyword>
<evidence type="ECO:0000256" key="1">
    <source>
        <dbReference type="ARBA" id="ARBA00023002"/>
    </source>
</evidence>
<dbReference type="PANTHER" id="PTHR43401:SF2">
    <property type="entry name" value="L-THREONINE 3-DEHYDROGENASE"/>
    <property type="match status" value="1"/>
</dbReference>
<dbReference type="EMBL" id="CP000679">
    <property type="protein sequence ID" value="ABP66485.1"/>
    <property type="molecule type" value="Genomic_DNA"/>
</dbReference>
<evidence type="ECO:0000313" key="4">
    <source>
        <dbReference type="EMBL" id="ABP66485.1"/>
    </source>
</evidence>
<dbReference type="Gene3D" id="3.90.180.10">
    <property type="entry name" value="Medium-chain alcohol dehydrogenases, catalytic domain"/>
    <property type="match status" value="1"/>
</dbReference>
<dbReference type="InterPro" id="IPR013154">
    <property type="entry name" value="ADH-like_N"/>
</dbReference>
<dbReference type="Pfam" id="PF08240">
    <property type="entry name" value="ADH_N"/>
    <property type="match status" value="1"/>
</dbReference>